<accession>A0ABR1AJW4</accession>
<dbReference type="PROSITE" id="PS50089">
    <property type="entry name" value="ZF_RING_2"/>
    <property type="match status" value="1"/>
</dbReference>
<evidence type="ECO:0000256" key="6">
    <source>
        <dbReference type="ARBA" id="ARBA00022833"/>
    </source>
</evidence>
<evidence type="ECO:0000256" key="10">
    <source>
        <dbReference type="ARBA" id="ARBA00031107"/>
    </source>
</evidence>
<feature type="transmembrane region" description="Helical" evidence="12">
    <location>
        <begin position="15"/>
        <end position="34"/>
    </location>
</feature>
<dbReference type="EMBL" id="JAWJWF010000047">
    <property type="protein sequence ID" value="KAK6621581.1"/>
    <property type="molecule type" value="Genomic_DNA"/>
</dbReference>
<evidence type="ECO:0000256" key="5">
    <source>
        <dbReference type="ARBA" id="ARBA00022771"/>
    </source>
</evidence>
<keyword evidence="4" id="KW-0479">Metal-binding</keyword>
<comment type="subcellular location">
    <subcellularLocation>
        <location evidence="1">Endomembrane system</location>
        <topology evidence="1">Multi-pass membrane protein</topology>
    </subcellularLocation>
</comment>
<sequence length="246" mass="27809">MSMADIILTGVDDKVLITICCGLVLFLIAGFLAISRYQNASPNRGRSVNVNDSDHHSFNNDVCPICLGSQRLAVETNCGHKFCGSCLKNYLNRTPGNFSLFSNPAQCPMCRQDVNILLLCFTSEDTMSIDSDDERRAVESLVHEYNIRFGQGPRTWMSYISDCPVLIRHMFFDFFTFGGLVWMFRLRVLLCCFGAIVYLFNPLDIIPEAMFGIFGFLDDVIVFVLCVIYVSIIYRHAILRRATSNS</sequence>
<evidence type="ECO:0000256" key="3">
    <source>
        <dbReference type="ARBA" id="ARBA00022692"/>
    </source>
</evidence>
<comment type="caution">
    <text evidence="14">The sequence shown here is derived from an EMBL/GenBank/DDBJ whole genome shotgun (WGS) entry which is preliminary data.</text>
</comment>
<evidence type="ECO:0000256" key="12">
    <source>
        <dbReference type="SAM" id="Phobius"/>
    </source>
</evidence>
<evidence type="ECO:0000256" key="7">
    <source>
        <dbReference type="ARBA" id="ARBA00022989"/>
    </source>
</evidence>
<feature type="domain" description="RING-type" evidence="13">
    <location>
        <begin position="63"/>
        <end position="111"/>
    </location>
</feature>
<protein>
    <recommendedName>
        <fullName evidence="2">E3 ubiquitin-protein ligase RNF170</fullName>
    </recommendedName>
    <alternativeName>
        <fullName evidence="10">RING finger protein 170</fullName>
    </alternativeName>
    <alternativeName>
        <fullName evidence="9">RING-type E3 ubiquitin transferase RNF170</fullName>
    </alternativeName>
</protein>
<dbReference type="InterPro" id="IPR038896">
    <property type="entry name" value="RNF170"/>
</dbReference>
<dbReference type="Pfam" id="PF00097">
    <property type="entry name" value="zf-C3HC4"/>
    <property type="match status" value="1"/>
</dbReference>
<evidence type="ECO:0000313" key="14">
    <source>
        <dbReference type="EMBL" id="KAK6621581.1"/>
    </source>
</evidence>
<dbReference type="InterPro" id="IPR001841">
    <property type="entry name" value="Znf_RING"/>
</dbReference>
<dbReference type="PROSITE" id="PS00518">
    <property type="entry name" value="ZF_RING_1"/>
    <property type="match status" value="1"/>
</dbReference>
<name>A0ABR1AJW4_POLSC</name>
<dbReference type="InterPro" id="IPR017907">
    <property type="entry name" value="Znf_RING_CS"/>
</dbReference>
<dbReference type="PANTHER" id="PTHR22894">
    <property type="entry name" value="RING-TYPE DOMAIN-CONTAINING PROTEIN"/>
    <property type="match status" value="1"/>
</dbReference>
<evidence type="ECO:0000259" key="13">
    <source>
        <dbReference type="PROSITE" id="PS50089"/>
    </source>
</evidence>
<dbReference type="InterPro" id="IPR018957">
    <property type="entry name" value="Znf_C3HC4_RING-type"/>
</dbReference>
<dbReference type="SUPFAM" id="SSF57850">
    <property type="entry name" value="RING/U-box"/>
    <property type="match status" value="1"/>
</dbReference>
<keyword evidence="5 11" id="KW-0863">Zinc-finger</keyword>
<evidence type="ECO:0000256" key="2">
    <source>
        <dbReference type="ARBA" id="ARBA00014068"/>
    </source>
</evidence>
<feature type="transmembrane region" description="Helical" evidence="12">
    <location>
        <begin position="174"/>
        <end position="200"/>
    </location>
</feature>
<keyword evidence="6" id="KW-0862">Zinc</keyword>
<evidence type="ECO:0000256" key="4">
    <source>
        <dbReference type="ARBA" id="ARBA00022723"/>
    </source>
</evidence>
<keyword evidence="15" id="KW-1185">Reference proteome</keyword>
<dbReference type="Pfam" id="PF06803">
    <property type="entry name" value="DUF1232"/>
    <property type="match status" value="1"/>
</dbReference>
<dbReference type="Gene3D" id="3.30.40.10">
    <property type="entry name" value="Zinc/RING finger domain, C3HC4 (zinc finger)"/>
    <property type="match status" value="1"/>
</dbReference>
<dbReference type="SMART" id="SM00184">
    <property type="entry name" value="RING"/>
    <property type="match status" value="1"/>
</dbReference>
<evidence type="ECO:0000256" key="11">
    <source>
        <dbReference type="PROSITE-ProRule" id="PRU00175"/>
    </source>
</evidence>
<evidence type="ECO:0000256" key="1">
    <source>
        <dbReference type="ARBA" id="ARBA00004127"/>
    </source>
</evidence>
<keyword evidence="8 12" id="KW-0472">Membrane</keyword>
<organism evidence="14 15">
    <name type="scientific">Polyplax serrata</name>
    <name type="common">Common mouse louse</name>
    <dbReference type="NCBI Taxonomy" id="468196"/>
    <lineage>
        <taxon>Eukaryota</taxon>
        <taxon>Metazoa</taxon>
        <taxon>Ecdysozoa</taxon>
        <taxon>Arthropoda</taxon>
        <taxon>Hexapoda</taxon>
        <taxon>Insecta</taxon>
        <taxon>Pterygota</taxon>
        <taxon>Neoptera</taxon>
        <taxon>Paraneoptera</taxon>
        <taxon>Psocodea</taxon>
        <taxon>Troctomorpha</taxon>
        <taxon>Phthiraptera</taxon>
        <taxon>Anoplura</taxon>
        <taxon>Polyplacidae</taxon>
        <taxon>Polyplax</taxon>
    </lineage>
</organism>
<gene>
    <name evidence="14" type="ORF">RUM44_001388</name>
</gene>
<reference evidence="14 15" key="1">
    <citation type="submission" date="2023-09" db="EMBL/GenBank/DDBJ databases">
        <title>Genomes of two closely related lineages of the louse Polyplax serrata with different host specificities.</title>
        <authorList>
            <person name="Martinu J."/>
            <person name="Tarabai H."/>
            <person name="Stefka J."/>
            <person name="Hypsa V."/>
        </authorList>
    </citation>
    <scope>NUCLEOTIDE SEQUENCE [LARGE SCALE GENOMIC DNA]</scope>
    <source>
        <strain evidence="14">98ZLc_SE</strain>
    </source>
</reference>
<evidence type="ECO:0000256" key="9">
    <source>
        <dbReference type="ARBA" id="ARBA00030110"/>
    </source>
</evidence>
<dbReference type="InterPro" id="IPR010652">
    <property type="entry name" value="DUF1232"/>
</dbReference>
<evidence type="ECO:0000313" key="15">
    <source>
        <dbReference type="Proteomes" id="UP001359485"/>
    </source>
</evidence>
<proteinExistence type="predicted"/>
<dbReference type="Proteomes" id="UP001359485">
    <property type="component" value="Unassembled WGS sequence"/>
</dbReference>
<dbReference type="PANTHER" id="PTHR22894:SF5">
    <property type="entry name" value="RING-TYPE DOMAIN-CONTAINING PROTEIN"/>
    <property type="match status" value="1"/>
</dbReference>
<feature type="transmembrane region" description="Helical" evidence="12">
    <location>
        <begin position="212"/>
        <end position="234"/>
    </location>
</feature>
<keyword evidence="3 12" id="KW-0812">Transmembrane</keyword>
<evidence type="ECO:0000256" key="8">
    <source>
        <dbReference type="ARBA" id="ARBA00023136"/>
    </source>
</evidence>
<dbReference type="InterPro" id="IPR013083">
    <property type="entry name" value="Znf_RING/FYVE/PHD"/>
</dbReference>
<keyword evidence="7 12" id="KW-1133">Transmembrane helix</keyword>